<reference evidence="1" key="1">
    <citation type="submission" date="2018-04" db="EMBL/GenBank/DDBJ databases">
        <title>Whole genome sequencing of Hypsizygus marmoreus.</title>
        <authorList>
            <person name="Choi I.-G."/>
            <person name="Min B."/>
            <person name="Kim J.-G."/>
            <person name="Kim S."/>
            <person name="Oh Y.-L."/>
            <person name="Kong W.-S."/>
            <person name="Park H."/>
            <person name="Jeong J."/>
            <person name="Song E.-S."/>
        </authorList>
    </citation>
    <scope>NUCLEOTIDE SEQUENCE [LARGE SCALE GENOMIC DNA]</scope>
    <source>
        <strain evidence="1">51987-8</strain>
    </source>
</reference>
<dbReference type="Proteomes" id="UP000076154">
    <property type="component" value="Unassembled WGS sequence"/>
</dbReference>
<organism evidence="1 2">
    <name type="scientific">Hypsizygus marmoreus</name>
    <name type="common">White beech mushroom</name>
    <name type="synonym">Agaricus marmoreus</name>
    <dbReference type="NCBI Taxonomy" id="39966"/>
    <lineage>
        <taxon>Eukaryota</taxon>
        <taxon>Fungi</taxon>
        <taxon>Dikarya</taxon>
        <taxon>Basidiomycota</taxon>
        <taxon>Agaricomycotina</taxon>
        <taxon>Agaricomycetes</taxon>
        <taxon>Agaricomycetidae</taxon>
        <taxon>Agaricales</taxon>
        <taxon>Tricholomatineae</taxon>
        <taxon>Lyophyllaceae</taxon>
        <taxon>Hypsizygus</taxon>
    </lineage>
</organism>
<dbReference type="AlphaFoldDB" id="A0A369JV90"/>
<keyword evidence="2" id="KW-1185">Reference proteome</keyword>
<protein>
    <submittedName>
        <fullName evidence="1">Uncharacterized protein</fullName>
    </submittedName>
</protein>
<gene>
    <name evidence="1" type="ORF">Hypma_006182</name>
</gene>
<dbReference type="EMBL" id="LUEZ02000040">
    <property type="protein sequence ID" value="RDB25698.1"/>
    <property type="molecule type" value="Genomic_DNA"/>
</dbReference>
<proteinExistence type="predicted"/>
<dbReference type="InParanoid" id="A0A369JV90"/>
<name>A0A369JV90_HYPMA</name>
<sequence>MLAFVVLRSRNWSRRQKIERLRLWFVRKALFLRLVVVVDELFLIDDNFGACRNFQLWHSVSSNLHLLLEWQAVLRPRDSDVTPRAPTRSHPQPVSVIRMNAGFDVLIYELFSSSPRILNRLAYAPACKDCQVLLTETEATHLAFVHLYLESSWPILSSRMFFTI</sequence>
<comment type="caution">
    <text evidence="1">The sequence shown here is derived from an EMBL/GenBank/DDBJ whole genome shotgun (WGS) entry which is preliminary data.</text>
</comment>
<evidence type="ECO:0000313" key="2">
    <source>
        <dbReference type="Proteomes" id="UP000076154"/>
    </source>
</evidence>
<evidence type="ECO:0000313" key="1">
    <source>
        <dbReference type="EMBL" id="RDB25698.1"/>
    </source>
</evidence>
<accession>A0A369JV90</accession>